<evidence type="ECO:0000256" key="1">
    <source>
        <dbReference type="SAM" id="SignalP"/>
    </source>
</evidence>
<feature type="chain" id="PRO_5013863371" evidence="1">
    <location>
        <begin position="27"/>
        <end position="79"/>
    </location>
</feature>
<comment type="caution">
    <text evidence="2">The sequence shown here is derived from an EMBL/GenBank/DDBJ whole genome shotgun (WGS) entry which is preliminary data.</text>
</comment>
<reference evidence="2 3" key="1">
    <citation type="submission" date="2017-09" db="EMBL/GenBank/DDBJ databases">
        <title>Depth-based differentiation of microbial function through sediment-hosted aquifers and enrichment of novel symbionts in the deep terrestrial subsurface.</title>
        <authorList>
            <person name="Probst A.J."/>
            <person name="Ladd B."/>
            <person name="Jarett J.K."/>
            <person name="Geller-Mcgrath D.E."/>
            <person name="Sieber C.M."/>
            <person name="Emerson J.B."/>
            <person name="Anantharaman K."/>
            <person name="Thomas B.C."/>
            <person name="Malmstrom R."/>
            <person name="Stieglmeier M."/>
            <person name="Klingl A."/>
            <person name="Woyke T."/>
            <person name="Ryan C.M."/>
            <person name="Banfield J.F."/>
        </authorList>
    </citation>
    <scope>NUCLEOTIDE SEQUENCE [LARGE SCALE GENOMIC DNA]</scope>
    <source>
        <strain evidence="2">CG22_combo_CG10-13_8_21_14_all_38_20</strain>
    </source>
</reference>
<evidence type="ECO:0000313" key="3">
    <source>
        <dbReference type="Proteomes" id="UP000231246"/>
    </source>
</evidence>
<accession>A0A2H0BTX3</accession>
<dbReference type="AlphaFoldDB" id="A0A2H0BTX3"/>
<proteinExistence type="predicted"/>
<name>A0A2H0BTX3_9BACT</name>
<sequence>MRLLKIVIVFVVITLITALQPSPALAIETANPESIPKTAPQTLTNKPLFSPGALTELQAAAFLQPLKIFITLKLILRIA</sequence>
<organism evidence="2 3">
    <name type="scientific">Candidatus Roizmanbacteria bacterium CG22_combo_CG10-13_8_21_14_all_38_20</name>
    <dbReference type="NCBI Taxonomy" id="1974862"/>
    <lineage>
        <taxon>Bacteria</taxon>
        <taxon>Candidatus Roizmaniibacteriota</taxon>
    </lineage>
</organism>
<dbReference type="Proteomes" id="UP000231246">
    <property type="component" value="Unassembled WGS sequence"/>
</dbReference>
<gene>
    <name evidence="2" type="ORF">COW99_05880</name>
</gene>
<evidence type="ECO:0000313" key="2">
    <source>
        <dbReference type="EMBL" id="PIP61123.1"/>
    </source>
</evidence>
<keyword evidence="1" id="KW-0732">Signal</keyword>
<feature type="signal peptide" evidence="1">
    <location>
        <begin position="1"/>
        <end position="26"/>
    </location>
</feature>
<dbReference type="EMBL" id="PCTA01000034">
    <property type="protein sequence ID" value="PIP61123.1"/>
    <property type="molecule type" value="Genomic_DNA"/>
</dbReference>
<protein>
    <submittedName>
        <fullName evidence="2">Uncharacterized protein</fullName>
    </submittedName>
</protein>